<proteinExistence type="predicted"/>
<reference evidence="17" key="1">
    <citation type="journal article" date="2021" name="PeerJ">
        <title>Extensive microbial diversity within the chicken gut microbiome revealed by metagenomics and culture.</title>
        <authorList>
            <person name="Gilroy R."/>
            <person name="Ravi A."/>
            <person name="Getino M."/>
            <person name="Pursley I."/>
            <person name="Horton D.L."/>
            <person name="Alikhan N.F."/>
            <person name="Baker D."/>
            <person name="Gharbi K."/>
            <person name="Hall N."/>
            <person name="Watson M."/>
            <person name="Adriaenssens E.M."/>
            <person name="Foster-Nyarko E."/>
            <person name="Jarju S."/>
            <person name="Secka A."/>
            <person name="Antonio M."/>
            <person name="Oren A."/>
            <person name="Chaudhuri R.R."/>
            <person name="La Ragione R."/>
            <person name="Hildebrand F."/>
            <person name="Pallen M.J."/>
        </authorList>
    </citation>
    <scope>NUCLEOTIDE SEQUENCE</scope>
    <source>
        <strain evidence="17">ChiBcec16-3735</strain>
    </source>
</reference>
<feature type="transmembrane region" description="Helical" evidence="14">
    <location>
        <begin position="157"/>
        <end position="179"/>
    </location>
</feature>
<evidence type="ECO:0000256" key="9">
    <source>
        <dbReference type="ARBA" id="ARBA00022777"/>
    </source>
</evidence>
<comment type="catalytic activity">
    <reaction evidence="1">
        <text>ATP + protein L-histidine = ADP + protein N-phospho-L-histidine.</text>
        <dbReference type="EC" id="2.7.13.3"/>
    </reaction>
</comment>
<dbReference type="EC" id="2.7.13.3" evidence="3"/>
<keyword evidence="4" id="KW-1003">Cell membrane</keyword>
<dbReference type="CDD" id="cd06225">
    <property type="entry name" value="HAMP"/>
    <property type="match status" value="1"/>
</dbReference>
<comment type="caution">
    <text evidence="17">The sequence shown here is derived from an EMBL/GenBank/DDBJ whole genome shotgun (WGS) entry which is preliminary data.</text>
</comment>
<dbReference type="InterPro" id="IPR003660">
    <property type="entry name" value="HAMP_dom"/>
</dbReference>
<evidence type="ECO:0000256" key="8">
    <source>
        <dbReference type="ARBA" id="ARBA00022741"/>
    </source>
</evidence>
<dbReference type="SUPFAM" id="SSF47384">
    <property type="entry name" value="Homodimeric domain of signal transducing histidine kinase"/>
    <property type="match status" value="1"/>
</dbReference>
<dbReference type="SMART" id="SM00304">
    <property type="entry name" value="HAMP"/>
    <property type="match status" value="1"/>
</dbReference>
<dbReference type="InterPro" id="IPR005467">
    <property type="entry name" value="His_kinase_dom"/>
</dbReference>
<name>A0A9D2JN79_9FIRM</name>
<evidence type="ECO:0000313" key="17">
    <source>
        <dbReference type="EMBL" id="HIZ58634.1"/>
    </source>
</evidence>
<dbReference type="GO" id="GO:0005886">
    <property type="term" value="C:plasma membrane"/>
    <property type="evidence" value="ECO:0007669"/>
    <property type="project" value="UniProtKB-SubCell"/>
</dbReference>
<evidence type="ECO:0000256" key="4">
    <source>
        <dbReference type="ARBA" id="ARBA00022475"/>
    </source>
</evidence>
<keyword evidence="11 14" id="KW-1133">Transmembrane helix</keyword>
<evidence type="ECO:0000256" key="10">
    <source>
        <dbReference type="ARBA" id="ARBA00022840"/>
    </source>
</evidence>
<accession>A0A9D2JN79</accession>
<sequence length="452" mass="50923">MKRNSLPGAESEPVMRRNSLTAQFIRLLVGAGLGCVLLFLVLQTALGFGVDFYARHSDFRQRETARRIGEFQAFVQEEELSSTDVEQISAWVGQQDFTLMELYRDQVMVYSSFVPDRNDIGHEGKPTPFYDWMPRASVFFADGELQVLLYYDPVLAWVRWGTAGLIVLCVGLFLAVFLLGCRRIVQYICLLSQEVQVMESGDLSRPVTVRGSDELTALASCLDSMRLTLGQQRRQEAETSARVKELITQMSHDLRTPLTTLLLYTEIVAGGKYHSQAQLAEYLTKIDTKARQIKQLSDNLFEYALVTRDTVVTLDRPVPFSQIFEEPLAEFAEQLGQRGYGCLLDLGEEDVVLQVYRPYIRRIFDNIASNILKYADPAHPVQVCFVREGEQAGLAFANVPLPPESGGAESTKVGLVSVRTMMEKMQAEVRVSQTARRFCITLLFPVKPAKTE</sequence>
<dbReference type="Pfam" id="PF00512">
    <property type="entry name" value="HisKA"/>
    <property type="match status" value="1"/>
</dbReference>
<keyword evidence="10" id="KW-0067">ATP-binding</keyword>
<keyword evidence="9" id="KW-0418">Kinase</keyword>
<evidence type="ECO:0000256" key="5">
    <source>
        <dbReference type="ARBA" id="ARBA00022553"/>
    </source>
</evidence>
<keyword evidence="12" id="KW-0902">Two-component regulatory system</keyword>
<dbReference type="Pfam" id="PF00672">
    <property type="entry name" value="HAMP"/>
    <property type="match status" value="1"/>
</dbReference>
<evidence type="ECO:0000256" key="3">
    <source>
        <dbReference type="ARBA" id="ARBA00012438"/>
    </source>
</evidence>
<evidence type="ECO:0000259" key="16">
    <source>
        <dbReference type="PROSITE" id="PS50885"/>
    </source>
</evidence>
<dbReference type="Proteomes" id="UP000824065">
    <property type="component" value="Unassembled WGS sequence"/>
</dbReference>
<feature type="domain" description="HAMP" evidence="16">
    <location>
        <begin position="182"/>
        <end position="234"/>
    </location>
</feature>
<dbReference type="PROSITE" id="PS50109">
    <property type="entry name" value="HIS_KIN"/>
    <property type="match status" value="1"/>
</dbReference>
<dbReference type="AlphaFoldDB" id="A0A9D2JN79"/>
<comment type="subcellular location">
    <subcellularLocation>
        <location evidence="2">Cell membrane</location>
        <topology evidence="2">Multi-pass membrane protein</topology>
    </subcellularLocation>
</comment>
<evidence type="ECO:0000256" key="13">
    <source>
        <dbReference type="ARBA" id="ARBA00023136"/>
    </source>
</evidence>
<dbReference type="SMART" id="SM00388">
    <property type="entry name" value="HisKA"/>
    <property type="match status" value="1"/>
</dbReference>
<dbReference type="SUPFAM" id="SSF55874">
    <property type="entry name" value="ATPase domain of HSP90 chaperone/DNA topoisomerase II/histidine kinase"/>
    <property type="match status" value="1"/>
</dbReference>
<dbReference type="PROSITE" id="PS50885">
    <property type="entry name" value="HAMP"/>
    <property type="match status" value="1"/>
</dbReference>
<reference evidence="17" key="2">
    <citation type="submission" date="2021-04" db="EMBL/GenBank/DDBJ databases">
        <authorList>
            <person name="Gilroy R."/>
        </authorList>
    </citation>
    <scope>NUCLEOTIDE SEQUENCE</scope>
    <source>
        <strain evidence="17">ChiBcec16-3735</strain>
    </source>
</reference>
<dbReference type="GO" id="GO:0000155">
    <property type="term" value="F:phosphorelay sensor kinase activity"/>
    <property type="evidence" value="ECO:0007669"/>
    <property type="project" value="InterPro"/>
</dbReference>
<evidence type="ECO:0000259" key="15">
    <source>
        <dbReference type="PROSITE" id="PS50109"/>
    </source>
</evidence>
<gene>
    <name evidence="17" type="ORF">H9725_08710</name>
</gene>
<dbReference type="Gene3D" id="1.10.287.130">
    <property type="match status" value="1"/>
</dbReference>
<dbReference type="EMBL" id="DXBJ01000066">
    <property type="protein sequence ID" value="HIZ58634.1"/>
    <property type="molecule type" value="Genomic_DNA"/>
</dbReference>
<dbReference type="PANTHER" id="PTHR45528:SF1">
    <property type="entry name" value="SENSOR HISTIDINE KINASE CPXA"/>
    <property type="match status" value="1"/>
</dbReference>
<dbReference type="PANTHER" id="PTHR45528">
    <property type="entry name" value="SENSOR HISTIDINE KINASE CPXA"/>
    <property type="match status" value="1"/>
</dbReference>
<dbReference type="Gene3D" id="6.10.340.10">
    <property type="match status" value="1"/>
</dbReference>
<dbReference type="InterPro" id="IPR036890">
    <property type="entry name" value="HATPase_C_sf"/>
</dbReference>
<dbReference type="InterPro" id="IPR003661">
    <property type="entry name" value="HisK_dim/P_dom"/>
</dbReference>
<evidence type="ECO:0000313" key="18">
    <source>
        <dbReference type="Proteomes" id="UP000824065"/>
    </source>
</evidence>
<organism evidence="17 18">
    <name type="scientific">Candidatus Faecalibacterium gallistercoris</name>
    <dbReference type="NCBI Taxonomy" id="2838579"/>
    <lineage>
        <taxon>Bacteria</taxon>
        <taxon>Bacillati</taxon>
        <taxon>Bacillota</taxon>
        <taxon>Clostridia</taxon>
        <taxon>Eubacteriales</taxon>
        <taxon>Oscillospiraceae</taxon>
        <taxon>Faecalibacterium</taxon>
    </lineage>
</organism>
<dbReference type="InterPro" id="IPR036097">
    <property type="entry name" value="HisK_dim/P_sf"/>
</dbReference>
<dbReference type="GO" id="GO:0005524">
    <property type="term" value="F:ATP binding"/>
    <property type="evidence" value="ECO:0007669"/>
    <property type="project" value="UniProtKB-KW"/>
</dbReference>
<protein>
    <recommendedName>
        <fullName evidence="3">histidine kinase</fullName>
        <ecNumber evidence="3">2.7.13.3</ecNumber>
    </recommendedName>
</protein>
<evidence type="ECO:0000256" key="14">
    <source>
        <dbReference type="SAM" id="Phobius"/>
    </source>
</evidence>
<keyword evidence="6" id="KW-0808">Transferase</keyword>
<evidence type="ECO:0000256" key="6">
    <source>
        <dbReference type="ARBA" id="ARBA00022679"/>
    </source>
</evidence>
<keyword evidence="8" id="KW-0547">Nucleotide-binding</keyword>
<dbReference type="Gene3D" id="3.30.565.10">
    <property type="entry name" value="Histidine kinase-like ATPase, C-terminal domain"/>
    <property type="match status" value="1"/>
</dbReference>
<evidence type="ECO:0000256" key="1">
    <source>
        <dbReference type="ARBA" id="ARBA00000085"/>
    </source>
</evidence>
<keyword evidence="5" id="KW-0597">Phosphoprotein</keyword>
<keyword evidence="13 14" id="KW-0472">Membrane</keyword>
<evidence type="ECO:0000256" key="7">
    <source>
        <dbReference type="ARBA" id="ARBA00022692"/>
    </source>
</evidence>
<keyword evidence="7 14" id="KW-0812">Transmembrane</keyword>
<evidence type="ECO:0000256" key="11">
    <source>
        <dbReference type="ARBA" id="ARBA00022989"/>
    </source>
</evidence>
<dbReference type="InterPro" id="IPR050398">
    <property type="entry name" value="HssS/ArlS-like"/>
</dbReference>
<evidence type="ECO:0000256" key="2">
    <source>
        <dbReference type="ARBA" id="ARBA00004651"/>
    </source>
</evidence>
<feature type="domain" description="Histidine kinase" evidence="15">
    <location>
        <begin position="249"/>
        <end position="448"/>
    </location>
</feature>
<evidence type="ECO:0000256" key="12">
    <source>
        <dbReference type="ARBA" id="ARBA00023012"/>
    </source>
</evidence>